<dbReference type="Proteomes" id="UP000036681">
    <property type="component" value="Unplaced"/>
</dbReference>
<dbReference type="PANTHER" id="PTHR31063">
    <property type="entry name" value="PROTEIN CBG08668"/>
    <property type="match status" value="1"/>
</dbReference>
<sequence length="486" mass="55464">MNFSIRLNGGFSLEIPRRQVIAKLLNSEARSLTSMIESIVTCATNWRDREFYRSLKTFAMPALKRKDVIEITEPFPYSRMYQSEMLLGALNIIPLGKMVAAVCEEHEASRTKENFEAIGSEGKESVCMVFAATAYVNQSPTKSEWEFFQLNVTSLCCSACATCFCVECEGIPHWPLTCGQFEEWTEKFDPQYQWEVYRLDGKLKEHLITRKCYCGVLIELPDNIGIAKCSACWLTYYWDTGKTNLLYTTCYYGKDEHGKHIRKPPEAEMVSQRKAPTLVNRLYAPQCALARRKRFDVPEMRSMVAGLMHQPSLFRQSVSATKLADLRNTALHLLEYGTAWLFVNRLSPPENWKQIRNHLTKIVPKLDAAASRLSSRSDSDLRVQQFAKALDSLEAAIAEIISLFRLSALHLLEYGTAWLFVNRLSPPENWKQIRNHLTKIVPKLDATASRLSSRSDSDLRVQQLNKDIDSLEAIIAEIISLLKHSI</sequence>
<dbReference type="CDD" id="cd20335">
    <property type="entry name" value="BRcat_RBR"/>
    <property type="match status" value="1"/>
</dbReference>
<protein>
    <submittedName>
        <fullName evidence="2">RING-type domain-containing protein</fullName>
    </submittedName>
</protein>
<dbReference type="WBParaSite" id="ALUE_0002179301-mRNA-1">
    <property type="protein sequence ID" value="ALUE_0002179301-mRNA-1"/>
    <property type="gene ID" value="ALUE_0002179301"/>
</dbReference>
<evidence type="ECO:0000313" key="1">
    <source>
        <dbReference type="Proteomes" id="UP000036681"/>
    </source>
</evidence>
<keyword evidence="1" id="KW-1185">Reference proteome</keyword>
<dbReference type="PANTHER" id="PTHR31063:SF4">
    <property type="entry name" value="IBR DOMAIN-CONTAINING PROTEIN"/>
    <property type="match status" value="1"/>
</dbReference>
<dbReference type="AlphaFoldDB" id="A0A0M3ISR5"/>
<reference evidence="2" key="1">
    <citation type="submission" date="2017-02" db="UniProtKB">
        <authorList>
            <consortium name="WormBaseParasite"/>
        </authorList>
    </citation>
    <scope>IDENTIFICATION</scope>
</reference>
<name>A0A0M3ISR5_ASCLU</name>
<evidence type="ECO:0000313" key="2">
    <source>
        <dbReference type="WBParaSite" id="ALUE_0002179301-mRNA-1"/>
    </source>
</evidence>
<organism evidence="1 2">
    <name type="scientific">Ascaris lumbricoides</name>
    <name type="common">Giant roundworm</name>
    <dbReference type="NCBI Taxonomy" id="6252"/>
    <lineage>
        <taxon>Eukaryota</taxon>
        <taxon>Metazoa</taxon>
        <taxon>Ecdysozoa</taxon>
        <taxon>Nematoda</taxon>
        <taxon>Chromadorea</taxon>
        <taxon>Rhabditida</taxon>
        <taxon>Spirurina</taxon>
        <taxon>Ascaridomorpha</taxon>
        <taxon>Ascaridoidea</taxon>
        <taxon>Ascarididae</taxon>
        <taxon>Ascaris</taxon>
    </lineage>
</organism>
<proteinExistence type="predicted"/>
<accession>A0A0M3ISR5</accession>